<protein>
    <submittedName>
        <fullName evidence="2">Uncharacterized protein</fullName>
    </submittedName>
</protein>
<comment type="caution">
    <text evidence="2">The sequence shown here is derived from an EMBL/GenBank/DDBJ whole genome shotgun (WGS) entry which is preliminary data.</text>
</comment>
<dbReference type="RefSeq" id="WP_244721872.1">
    <property type="nucleotide sequence ID" value="NZ_JALIRP010000002.1"/>
</dbReference>
<evidence type="ECO:0000256" key="1">
    <source>
        <dbReference type="SAM" id="SignalP"/>
    </source>
</evidence>
<proteinExistence type="predicted"/>
<name>A0A9X1WPI2_9BACL</name>
<keyword evidence="1" id="KW-0732">Signal</keyword>
<feature type="signal peptide" evidence="1">
    <location>
        <begin position="1"/>
        <end position="27"/>
    </location>
</feature>
<keyword evidence="3" id="KW-1185">Reference proteome</keyword>
<reference evidence="2" key="1">
    <citation type="submission" date="2022-04" db="EMBL/GenBank/DDBJ databases">
        <title>Paenibacillus mangrovi sp. nov., a novel endophytic bacterium isolated from bark of Kandelia candel.</title>
        <authorList>
            <person name="Tuo L."/>
        </authorList>
    </citation>
    <scope>NUCLEOTIDE SEQUENCE</scope>
    <source>
        <strain evidence="2">KQZ6P-2</strain>
    </source>
</reference>
<evidence type="ECO:0000313" key="2">
    <source>
        <dbReference type="EMBL" id="MCJ8011323.1"/>
    </source>
</evidence>
<dbReference type="EMBL" id="JALIRP010000002">
    <property type="protein sequence ID" value="MCJ8011323.1"/>
    <property type="molecule type" value="Genomic_DNA"/>
</dbReference>
<dbReference type="Proteomes" id="UP001139347">
    <property type="component" value="Unassembled WGS sequence"/>
</dbReference>
<accession>A0A9X1WPI2</accession>
<evidence type="ECO:0000313" key="3">
    <source>
        <dbReference type="Proteomes" id="UP001139347"/>
    </source>
</evidence>
<gene>
    <name evidence="2" type="ORF">MUG84_06110</name>
</gene>
<organism evidence="2 3">
    <name type="scientific">Paenibacillus mangrovi</name>
    <dbReference type="NCBI Taxonomy" id="2931978"/>
    <lineage>
        <taxon>Bacteria</taxon>
        <taxon>Bacillati</taxon>
        <taxon>Bacillota</taxon>
        <taxon>Bacilli</taxon>
        <taxon>Bacillales</taxon>
        <taxon>Paenibacillaceae</taxon>
        <taxon>Paenibacillus</taxon>
    </lineage>
</organism>
<dbReference type="PROSITE" id="PS51257">
    <property type="entry name" value="PROKAR_LIPOPROTEIN"/>
    <property type="match status" value="1"/>
</dbReference>
<dbReference type="AlphaFoldDB" id="A0A9X1WPI2"/>
<feature type="chain" id="PRO_5040743347" evidence="1">
    <location>
        <begin position="28"/>
        <end position="57"/>
    </location>
</feature>
<sequence>MPRKMWFLVLGCCLMVMLAGCSNQSDADKDLSSPVMKDVYSQSVPGDAYSKGQISPP</sequence>